<keyword evidence="3" id="KW-1185">Reference proteome</keyword>
<dbReference type="KEGG" id="mtim:DIR46_04630"/>
<sequence>MDKQDAIVRNPGVISGISSLFKSLFGLAVSRVELAALELSEIRNHVIELLAIFAAAVLAVWFAIAFGAMTVVALAWESMGWTILLIMFAVFALITAVLVTKGLALLKQNKLAFPATMKELKNDREMLM</sequence>
<keyword evidence="1" id="KW-0472">Membrane</keyword>
<dbReference type="Pfam" id="PF07332">
    <property type="entry name" value="Phage_holin_3_6"/>
    <property type="match status" value="1"/>
</dbReference>
<organism evidence="2 3">
    <name type="scientific">Massilia oculi</name>
    <dbReference type="NCBI Taxonomy" id="945844"/>
    <lineage>
        <taxon>Bacteria</taxon>
        <taxon>Pseudomonadati</taxon>
        <taxon>Pseudomonadota</taxon>
        <taxon>Betaproteobacteria</taxon>
        <taxon>Burkholderiales</taxon>
        <taxon>Oxalobacteraceae</taxon>
        <taxon>Telluria group</taxon>
        <taxon>Massilia</taxon>
    </lineage>
</organism>
<evidence type="ECO:0000256" key="1">
    <source>
        <dbReference type="SAM" id="Phobius"/>
    </source>
</evidence>
<protein>
    <recommendedName>
        <fullName evidence="4">Phage holin family protein</fullName>
    </recommendedName>
</protein>
<dbReference type="EMBL" id="CP029343">
    <property type="protein sequence ID" value="AWL03794.1"/>
    <property type="molecule type" value="Genomic_DNA"/>
</dbReference>
<feature type="transmembrane region" description="Helical" evidence="1">
    <location>
        <begin position="49"/>
        <end position="75"/>
    </location>
</feature>
<dbReference type="AlphaFoldDB" id="A0A2S2DEM4"/>
<keyword evidence="1" id="KW-0812">Transmembrane</keyword>
<dbReference type="RefSeq" id="WP_109344191.1">
    <property type="nucleotide sequence ID" value="NZ_CP029343.1"/>
</dbReference>
<proteinExistence type="predicted"/>
<dbReference type="OrthoDB" id="8777616at2"/>
<keyword evidence="1" id="KW-1133">Transmembrane helix</keyword>
<dbReference type="InterPro" id="IPR009937">
    <property type="entry name" value="Phage_holin_3_6"/>
</dbReference>
<evidence type="ECO:0008006" key="4">
    <source>
        <dbReference type="Google" id="ProtNLM"/>
    </source>
</evidence>
<gene>
    <name evidence="2" type="ORF">DIR46_04630</name>
</gene>
<name>A0A2S2DEM4_9BURK</name>
<accession>A0A2S2DEM4</accession>
<dbReference type="Proteomes" id="UP000245820">
    <property type="component" value="Chromosome"/>
</dbReference>
<feature type="transmembrane region" description="Helical" evidence="1">
    <location>
        <begin position="81"/>
        <end position="100"/>
    </location>
</feature>
<reference evidence="2 3" key="1">
    <citation type="submission" date="2018-05" db="EMBL/GenBank/DDBJ databases">
        <title>Complete genome sequence of Massilia oculi sp. nov. CCUG 43427T (=DSM 26321T), the type strain of M. oculi, and comparison with genome sequences of other Massilia strains.</title>
        <authorList>
            <person name="Zhu B."/>
        </authorList>
    </citation>
    <scope>NUCLEOTIDE SEQUENCE [LARGE SCALE GENOMIC DNA]</scope>
    <source>
        <strain evidence="2 3">CCUG 43427</strain>
    </source>
</reference>
<evidence type="ECO:0000313" key="2">
    <source>
        <dbReference type="EMBL" id="AWL03794.1"/>
    </source>
</evidence>
<evidence type="ECO:0000313" key="3">
    <source>
        <dbReference type="Proteomes" id="UP000245820"/>
    </source>
</evidence>